<dbReference type="EMBL" id="MU806180">
    <property type="protein sequence ID" value="KAJ3838482.1"/>
    <property type="molecule type" value="Genomic_DNA"/>
</dbReference>
<sequence length="261" mass="29327">MGSTLSTLSSALTKDAEAASFNGYPTEDDVAAVRVFMLEGFPLPLEIIDLILDFAEYWPCLRVDNSEEIEAVASSTVHGEATWTYLISPPMLPREISGTESRHRRVRKITFEMESHDQGWTSIQGTEGTYNGSWSWFEAIIYRPSASPCWLDLTSGPFNLGATFTASDIHELFPVPDPNRWFIQSNLVASRQSRVHSVTWREFEDEKAHVDPTSLRGREGLGHELVRSLEPGDRVLLLAKSKFPGWVNHVYGASLEIFYSV</sequence>
<keyword evidence="2" id="KW-1185">Reference proteome</keyword>
<gene>
    <name evidence="1" type="ORF">F5878DRAFT_167031</name>
</gene>
<reference evidence="1" key="1">
    <citation type="submission" date="2022-08" db="EMBL/GenBank/DDBJ databases">
        <authorList>
            <consortium name="DOE Joint Genome Institute"/>
            <person name="Min B."/>
            <person name="Riley R."/>
            <person name="Sierra-Patev S."/>
            <person name="Naranjo-Ortiz M."/>
            <person name="Looney B."/>
            <person name="Konkel Z."/>
            <person name="Slot J.C."/>
            <person name="Sakamoto Y."/>
            <person name="Steenwyk J.L."/>
            <person name="Rokas A."/>
            <person name="Carro J."/>
            <person name="Camarero S."/>
            <person name="Ferreira P."/>
            <person name="Molpeceres G."/>
            <person name="Ruiz-Duenas F.J."/>
            <person name="Serrano A."/>
            <person name="Henrissat B."/>
            <person name="Drula E."/>
            <person name="Hughes K.W."/>
            <person name="Mata J.L."/>
            <person name="Ishikawa N.K."/>
            <person name="Vargas-Isla R."/>
            <person name="Ushijima S."/>
            <person name="Smith C.A."/>
            <person name="Ahrendt S."/>
            <person name="Andreopoulos W."/>
            <person name="He G."/>
            <person name="Labutti K."/>
            <person name="Lipzen A."/>
            <person name="Ng V."/>
            <person name="Sandor L."/>
            <person name="Barry K."/>
            <person name="Martinez A.T."/>
            <person name="Xiao Y."/>
            <person name="Gibbons J.G."/>
            <person name="Terashima K."/>
            <person name="Hibbett D.S."/>
            <person name="Grigoriev I.V."/>
        </authorList>
    </citation>
    <scope>NUCLEOTIDE SEQUENCE</scope>
    <source>
        <strain evidence="1">TFB9207</strain>
    </source>
</reference>
<dbReference type="AlphaFoldDB" id="A0AA38UE68"/>
<dbReference type="Proteomes" id="UP001163846">
    <property type="component" value="Unassembled WGS sequence"/>
</dbReference>
<comment type="caution">
    <text evidence="1">The sequence shown here is derived from an EMBL/GenBank/DDBJ whole genome shotgun (WGS) entry which is preliminary data.</text>
</comment>
<accession>A0AA38UE68</accession>
<proteinExistence type="predicted"/>
<name>A0AA38UE68_9AGAR</name>
<evidence type="ECO:0000313" key="1">
    <source>
        <dbReference type="EMBL" id="KAJ3838482.1"/>
    </source>
</evidence>
<protein>
    <submittedName>
        <fullName evidence="1">Uncharacterized protein</fullName>
    </submittedName>
</protein>
<evidence type="ECO:0000313" key="2">
    <source>
        <dbReference type="Proteomes" id="UP001163846"/>
    </source>
</evidence>
<organism evidence="1 2">
    <name type="scientific">Lentinula raphanica</name>
    <dbReference type="NCBI Taxonomy" id="153919"/>
    <lineage>
        <taxon>Eukaryota</taxon>
        <taxon>Fungi</taxon>
        <taxon>Dikarya</taxon>
        <taxon>Basidiomycota</taxon>
        <taxon>Agaricomycotina</taxon>
        <taxon>Agaricomycetes</taxon>
        <taxon>Agaricomycetidae</taxon>
        <taxon>Agaricales</taxon>
        <taxon>Marasmiineae</taxon>
        <taxon>Omphalotaceae</taxon>
        <taxon>Lentinula</taxon>
    </lineage>
</organism>